<dbReference type="Pfam" id="PF00389">
    <property type="entry name" value="2-Hacid_dh"/>
    <property type="match status" value="1"/>
</dbReference>
<dbReference type="Pfam" id="PF02826">
    <property type="entry name" value="2-Hacid_dh_C"/>
    <property type="match status" value="1"/>
</dbReference>
<evidence type="ECO:0000259" key="5">
    <source>
        <dbReference type="Pfam" id="PF02826"/>
    </source>
</evidence>
<comment type="similarity">
    <text evidence="1 3">Belongs to the D-isomer specific 2-hydroxyacid dehydrogenase family.</text>
</comment>
<dbReference type="GO" id="GO:0051287">
    <property type="term" value="F:NAD binding"/>
    <property type="evidence" value="ECO:0007669"/>
    <property type="project" value="InterPro"/>
</dbReference>
<dbReference type="InterPro" id="IPR006139">
    <property type="entry name" value="D-isomer_2_OHA_DH_cat_dom"/>
</dbReference>
<keyword evidence="2" id="KW-0520">NAD</keyword>
<evidence type="ECO:0000256" key="1">
    <source>
        <dbReference type="ARBA" id="ARBA00005854"/>
    </source>
</evidence>
<gene>
    <name evidence="6" type="ORF">CBF35_00465</name>
</gene>
<dbReference type="SUPFAM" id="SSF51735">
    <property type="entry name" value="NAD(P)-binding Rossmann-fold domains"/>
    <property type="match status" value="1"/>
</dbReference>
<dbReference type="Gene3D" id="3.40.50.720">
    <property type="entry name" value="NAD(P)-binding Rossmann-like Domain"/>
    <property type="match status" value="2"/>
</dbReference>
<feature type="domain" description="D-isomer specific 2-hydroxyacid dehydrogenase NAD-binding" evidence="5">
    <location>
        <begin position="109"/>
        <end position="294"/>
    </location>
</feature>
<keyword evidence="3" id="KW-0560">Oxidoreductase</keyword>
<proteinExistence type="inferred from homology"/>
<keyword evidence="7" id="KW-1185">Reference proteome</keyword>
<evidence type="ECO:0000313" key="6">
    <source>
        <dbReference type="EMBL" id="RST98018.1"/>
    </source>
</evidence>
<accession>A0A429ZWA7</accession>
<dbReference type="Proteomes" id="UP000287239">
    <property type="component" value="Unassembled WGS sequence"/>
</dbReference>
<evidence type="ECO:0000256" key="3">
    <source>
        <dbReference type="RuleBase" id="RU003719"/>
    </source>
</evidence>
<dbReference type="AlphaFoldDB" id="A0A429ZWA7"/>
<evidence type="ECO:0000259" key="4">
    <source>
        <dbReference type="Pfam" id="PF00389"/>
    </source>
</evidence>
<dbReference type="NCBIfam" id="NF006374">
    <property type="entry name" value="PRK08605.1"/>
    <property type="match status" value="1"/>
</dbReference>
<dbReference type="InterPro" id="IPR006140">
    <property type="entry name" value="D-isomer_DH_NAD-bd"/>
</dbReference>
<dbReference type="SUPFAM" id="SSF52283">
    <property type="entry name" value="Formate/glycerate dehydrogenase catalytic domain-like"/>
    <property type="match status" value="1"/>
</dbReference>
<reference evidence="6 7" key="1">
    <citation type="submission" date="2017-05" db="EMBL/GenBank/DDBJ databases">
        <title>Vagococcus spp. assemblies.</title>
        <authorList>
            <person name="Gulvik C.A."/>
        </authorList>
    </citation>
    <scope>NUCLEOTIDE SEQUENCE [LARGE SCALE GENOMIC DNA]</scope>
    <source>
        <strain evidence="6 7">NCFB 2777</strain>
    </source>
</reference>
<dbReference type="InterPro" id="IPR058205">
    <property type="entry name" value="D-LDH-like"/>
</dbReference>
<feature type="domain" description="D-isomer specific 2-hydroxyacid dehydrogenase catalytic" evidence="4">
    <location>
        <begin position="12"/>
        <end position="326"/>
    </location>
</feature>
<evidence type="ECO:0000313" key="7">
    <source>
        <dbReference type="Proteomes" id="UP000287239"/>
    </source>
</evidence>
<name>A0A429ZWA7_9ENTE</name>
<dbReference type="EMBL" id="NGJU01000001">
    <property type="protein sequence ID" value="RST98018.1"/>
    <property type="molecule type" value="Genomic_DNA"/>
</dbReference>
<dbReference type="GO" id="GO:0008720">
    <property type="term" value="F:D-lactate dehydrogenase (NAD+) activity"/>
    <property type="evidence" value="ECO:0007669"/>
    <property type="project" value="TreeGrafter"/>
</dbReference>
<sequence length="327" mass="36215">MMGARKDEKAFAEEWAQANNVEVTVSNEVLNDSTYHLLKGYDGLSLQQTMGIPTEMYSRLKNDGFNQIAQRSAGIDMYDLAEAKKQGILITNVPAYSPNSVAEFTVNSALNCLRHTQAIQKRVNNHNFTWDQSILSTEVRSLTIGVLGTGRIGQITAEIFKGFGANIIGHDLYKNPAAEKVLTYEDDFDAFLGQSDIVTIHMPLTKDNHHQFNQETFAKMKPGAILINAARGAIVKTDDLLAALDSQQLACCALDTYENEMPYVTRDWSDKPLEDPIFEALLEREDVLYTPHIAFYTKTSVENLVEGGLSACHSILTTGTADTIVNL</sequence>
<comment type="caution">
    <text evidence="6">The sequence shown here is derived from an EMBL/GenBank/DDBJ whole genome shotgun (WGS) entry which is preliminary data.</text>
</comment>
<dbReference type="InterPro" id="IPR036291">
    <property type="entry name" value="NAD(P)-bd_dom_sf"/>
</dbReference>
<organism evidence="6 7">
    <name type="scientific">Vagococcus salmoninarum</name>
    <dbReference type="NCBI Taxonomy" id="2739"/>
    <lineage>
        <taxon>Bacteria</taxon>
        <taxon>Bacillati</taxon>
        <taxon>Bacillota</taxon>
        <taxon>Bacilli</taxon>
        <taxon>Lactobacillales</taxon>
        <taxon>Enterococcaceae</taxon>
        <taxon>Vagococcus</taxon>
    </lineage>
</organism>
<dbReference type="PANTHER" id="PTHR43026">
    <property type="entry name" value="2-HYDROXYACID DEHYDROGENASE HOMOLOG 1-RELATED"/>
    <property type="match status" value="1"/>
</dbReference>
<evidence type="ECO:0000256" key="2">
    <source>
        <dbReference type="ARBA" id="ARBA00023027"/>
    </source>
</evidence>
<dbReference type="InterPro" id="IPR029752">
    <property type="entry name" value="D-isomer_DH_CS1"/>
</dbReference>
<protein>
    <submittedName>
        <fullName evidence="6">Lactate dehydrogenase</fullName>
    </submittedName>
</protein>
<dbReference type="CDD" id="cd12186">
    <property type="entry name" value="LDH"/>
    <property type="match status" value="1"/>
</dbReference>
<dbReference type="PROSITE" id="PS00065">
    <property type="entry name" value="D_2_HYDROXYACID_DH_1"/>
    <property type="match status" value="1"/>
</dbReference>
<dbReference type="PANTHER" id="PTHR43026:SF1">
    <property type="entry name" value="2-HYDROXYACID DEHYDROGENASE HOMOLOG 1-RELATED"/>
    <property type="match status" value="1"/>
</dbReference>
<dbReference type="OrthoDB" id="9805416at2"/>